<organism evidence="9 10">
    <name type="scientific">Myceligenerans pegani</name>
    <dbReference type="NCBI Taxonomy" id="2776917"/>
    <lineage>
        <taxon>Bacteria</taxon>
        <taxon>Bacillati</taxon>
        <taxon>Actinomycetota</taxon>
        <taxon>Actinomycetes</taxon>
        <taxon>Micrococcales</taxon>
        <taxon>Promicromonosporaceae</taxon>
        <taxon>Myceligenerans</taxon>
    </lineage>
</organism>
<dbReference type="PANTHER" id="PTHR30572:SF9">
    <property type="entry name" value="ABC TRANSPORTER PERMEASE PROTEIN"/>
    <property type="match status" value="1"/>
</dbReference>
<feature type="region of interest" description="Disordered" evidence="6">
    <location>
        <begin position="400"/>
        <end position="427"/>
    </location>
</feature>
<dbReference type="EMBL" id="JADAQT010000055">
    <property type="protein sequence ID" value="MBE1875016.1"/>
    <property type="molecule type" value="Genomic_DNA"/>
</dbReference>
<evidence type="ECO:0000313" key="10">
    <source>
        <dbReference type="Proteomes" id="UP000625527"/>
    </source>
</evidence>
<evidence type="ECO:0000256" key="6">
    <source>
        <dbReference type="SAM" id="MobiDB-lite"/>
    </source>
</evidence>
<comment type="caution">
    <text evidence="9">The sequence shown here is derived from an EMBL/GenBank/DDBJ whole genome shotgun (WGS) entry which is preliminary data.</text>
</comment>
<reference evidence="9 10" key="1">
    <citation type="submission" date="2020-10" db="EMBL/GenBank/DDBJ databases">
        <title>Myceligenerans pegani sp. nov., an endophytic actinomycete isolated from Peganum harmala L. in Xinjiang, China.</title>
        <authorList>
            <person name="Xin L."/>
        </authorList>
    </citation>
    <scope>NUCLEOTIDE SEQUENCE [LARGE SCALE GENOMIC DNA]</scope>
    <source>
        <strain evidence="9 10">TRM65318</strain>
    </source>
</reference>
<dbReference type="InterPro" id="IPR003838">
    <property type="entry name" value="ABC3_permease_C"/>
</dbReference>
<evidence type="ECO:0000259" key="8">
    <source>
        <dbReference type="Pfam" id="PF02687"/>
    </source>
</evidence>
<feature type="domain" description="ABC3 transporter permease C-terminal" evidence="8">
    <location>
        <begin position="317"/>
        <end position="466"/>
    </location>
</feature>
<proteinExistence type="predicted"/>
<sequence length="474" mass="48596">MNMFKRAWWRLTAAPGRTALMTGLFFVICTLVLSGQLIRSAADRAAAAAQEQIGAVATMSLDINAALESGKLGGDGSGTGQMIGPDLQLRSDLLEELGTSPAVTGFSYRVESAGQPGGDLELYRAAEPPPGADTSQGDFLRVDGVRDSAAMPVFRTGSSRLVDGAPIGPDTADDVVLVEERLAEANGLAVGDTTTIGSLPGDGTPGEPVEFTVGGIYVSDATSRSNYVPAIAEPGNQVYTTPAGAGRLSATGPTDEGAVVHEATYTLTDPSALEELRADAEALGLDPELFPLRLNDTQFEQLTGPISRTAGIASLTVWLVSLAGLAILSLIVAGSLRDRRHELGVLLALGERKPRLLGQHLVEIAACALVAVAASVPASHALAQAAGGGLLAAEVTANEDSAGAGPEDGLARTAGGPEQPKPEHEPIDELDVRLTPADVGAVTAAGLGIAVGATLLPGYRVLRLEPRQILTKGD</sequence>
<keyword evidence="2" id="KW-1003">Cell membrane</keyword>
<keyword evidence="10" id="KW-1185">Reference proteome</keyword>
<evidence type="ECO:0000256" key="3">
    <source>
        <dbReference type="ARBA" id="ARBA00022692"/>
    </source>
</evidence>
<evidence type="ECO:0000313" key="9">
    <source>
        <dbReference type="EMBL" id="MBE1875016.1"/>
    </source>
</evidence>
<name>A0ABR9MVH9_9MICO</name>
<dbReference type="InterPro" id="IPR050250">
    <property type="entry name" value="Macrolide_Exporter_MacB"/>
</dbReference>
<evidence type="ECO:0000256" key="1">
    <source>
        <dbReference type="ARBA" id="ARBA00004651"/>
    </source>
</evidence>
<feature type="transmembrane region" description="Helical" evidence="7">
    <location>
        <begin position="439"/>
        <end position="462"/>
    </location>
</feature>
<accession>A0ABR9MVH9</accession>
<dbReference type="RefSeq" id="WP_192861582.1">
    <property type="nucleotide sequence ID" value="NZ_JADAQT010000055.1"/>
</dbReference>
<keyword evidence="4 7" id="KW-1133">Transmembrane helix</keyword>
<evidence type="ECO:0000256" key="7">
    <source>
        <dbReference type="SAM" id="Phobius"/>
    </source>
</evidence>
<evidence type="ECO:0000256" key="2">
    <source>
        <dbReference type="ARBA" id="ARBA00022475"/>
    </source>
</evidence>
<feature type="transmembrane region" description="Helical" evidence="7">
    <location>
        <begin position="356"/>
        <end position="376"/>
    </location>
</feature>
<keyword evidence="3 7" id="KW-0812">Transmembrane</keyword>
<comment type="subcellular location">
    <subcellularLocation>
        <location evidence="1">Cell membrane</location>
        <topology evidence="1">Multi-pass membrane protein</topology>
    </subcellularLocation>
</comment>
<dbReference type="Proteomes" id="UP000625527">
    <property type="component" value="Unassembled WGS sequence"/>
</dbReference>
<gene>
    <name evidence="9" type="ORF">IHE71_04720</name>
</gene>
<feature type="transmembrane region" description="Helical" evidence="7">
    <location>
        <begin position="315"/>
        <end position="336"/>
    </location>
</feature>
<protein>
    <submittedName>
        <fullName evidence="9">FtsX-like permease family protein</fullName>
    </submittedName>
</protein>
<dbReference type="Pfam" id="PF02687">
    <property type="entry name" value="FtsX"/>
    <property type="match status" value="1"/>
</dbReference>
<keyword evidence="5 7" id="KW-0472">Membrane</keyword>
<dbReference type="PANTHER" id="PTHR30572">
    <property type="entry name" value="MEMBRANE COMPONENT OF TRANSPORTER-RELATED"/>
    <property type="match status" value="1"/>
</dbReference>
<evidence type="ECO:0000256" key="4">
    <source>
        <dbReference type="ARBA" id="ARBA00022989"/>
    </source>
</evidence>
<evidence type="ECO:0000256" key="5">
    <source>
        <dbReference type="ARBA" id="ARBA00023136"/>
    </source>
</evidence>